<organism evidence="3 4">
    <name type="scientific">Extremus antarcticus</name>
    <dbReference type="NCBI Taxonomy" id="702011"/>
    <lineage>
        <taxon>Eukaryota</taxon>
        <taxon>Fungi</taxon>
        <taxon>Dikarya</taxon>
        <taxon>Ascomycota</taxon>
        <taxon>Pezizomycotina</taxon>
        <taxon>Dothideomycetes</taxon>
        <taxon>Dothideomycetidae</taxon>
        <taxon>Mycosphaerellales</taxon>
        <taxon>Extremaceae</taxon>
        <taxon>Extremus</taxon>
    </lineage>
</organism>
<evidence type="ECO:0000256" key="2">
    <source>
        <dbReference type="SAM" id="Phobius"/>
    </source>
</evidence>
<dbReference type="EMBL" id="JAWDJX010000019">
    <property type="protein sequence ID" value="KAK3052668.1"/>
    <property type="molecule type" value="Genomic_DNA"/>
</dbReference>
<feature type="transmembrane region" description="Helical" evidence="2">
    <location>
        <begin position="12"/>
        <end position="31"/>
    </location>
</feature>
<feature type="region of interest" description="Disordered" evidence="1">
    <location>
        <begin position="36"/>
        <end position="62"/>
    </location>
</feature>
<proteinExistence type="predicted"/>
<gene>
    <name evidence="3" type="ORF">LTR09_006149</name>
</gene>
<dbReference type="AlphaFoldDB" id="A0AAJ0DEU4"/>
<feature type="compositionally biased region" description="Acidic residues" evidence="1">
    <location>
        <begin position="183"/>
        <end position="200"/>
    </location>
</feature>
<feature type="region of interest" description="Disordered" evidence="1">
    <location>
        <begin position="172"/>
        <end position="203"/>
    </location>
</feature>
<name>A0AAJ0DEU4_9PEZI</name>
<accession>A0AAJ0DEU4</accession>
<keyword evidence="2" id="KW-0472">Membrane</keyword>
<dbReference type="Proteomes" id="UP001271007">
    <property type="component" value="Unassembled WGS sequence"/>
</dbReference>
<keyword evidence="2" id="KW-1133">Transmembrane helix</keyword>
<reference evidence="3" key="1">
    <citation type="submission" date="2023-04" db="EMBL/GenBank/DDBJ databases">
        <title>Black Yeasts Isolated from many extreme environments.</title>
        <authorList>
            <person name="Coleine C."/>
            <person name="Stajich J.E."/>
            <person name="Selbmann L."/>
        </authorList>
    </citation>
    <scope>NUCLEOTIDE SEQUENCE</scope>
    <source>
        <strain evidence="3">CCFEE 5312</strain>
    </source>
</reference>
<protein>
    <submittedName>
        <fullName evidence="3">Uncharacterized protein</fullName>
    </submittedName>
</protein>
<comment type="caution">
    <text evidence="3">The sequence shown here is derived from an EMBL/GenBank/DDBJ whole genome shotgun (WGS) entry which is preliminary data.</text>
</comment>
<sequence length="278" mass="31367">MPPANRESKPRPMLPLILGLAAVAVTSTWLYKRSYGNPPEAPTAEEPTVEPPTPEKPLDEALDPKDKQLHNIYHIAFLLRQKLVPDVVPAILHHAGLFHRHVDSIYNDHPVLITQRSAPYLCLETPPIKSSARVKNPVRKVVFSIQSCDQGWASDSNSGSWTWFTAGVVRREGEGSTPSELIDHDDDDDGDETEELEDMPPEGFLKHERQILRNDVASRTFKHHIVEWTVDSEDEEERRWVSSLQNGDRIAVRAWAQYQGWTNKIKSVSVGTYTAAVI</sequence>
<keyword evidence="2" id="KW-0812">Transmembrane</keyword>
<evidence type="ECO:0000313" key="4">
    <source>
        <dbReference type="Proteomes" id="UP001271007"/>
    </source>
</evidence>
<evidence type="ECO:0000313" key="3">
    <source>
        <dbReference type="EMBL" id="KAK3052668.1"/>
    </source>
</evidence>
<evidence type="ECO:0000256" key="1">
    <source>
        <dbReference type="SAM" id="MobiDB-lite"/>
    </source>
</evidence>
<keyword evidence="4" id="KW-1185">Reference proteome</keyword>